<dbReference type="RefSeq" id="WP_189502664.1">
    <property type="nucleotide sequence ID" value="NZ_BMZQ01000001.1"/>
</dbReference>
<keyword evidence="3" id="KW-1185">Reference proteome</keyword>
<reference evidence="2" key="2">
    <citation type="submission" date="2020-09" db="EMBL/GenBank/DDBJ databases">
        <authorList>
            <person name="Sun Q."/>
            <person name="Kim S."/>
        </authorList>
    </citation>
    <scope>NUCLEOTIDE SEQUENCE</scope>
    <source>
        <strain evidence="2">KCTC 42249</strain>
    </source>
</reference>
<organism evidence="2 3">
    <name type="scientific">Tianweitania populi</name>
    <dbReference type="NCBI Taxonomy" id="1607949"/>
    <lineage>
        <taxon>Bacteria</taxon>
        <taxon>Pseudomonadati</taxon>
        <taxon>Pseudomonadota</taxon>
        <taxon>Alphaproteobacteria</taxon>
        <taxon>Hyphomicrobiales</taxon>
        <taxon>Phyllobacteriaceae</taxon>
        <taxon>Tianweitania</taxon>
    </lineage>
</organism>
<comment type="caution">
    <text evidence="2">The sequence shown here is derived from an EMBL/GenBank/DDBJ whole genome shotgun (WGS) entry which is preliminary data.</text>
</comment>
<dbReference type="InterPro" id="IPR038268">
    <property type="entry name" value="RHH_sf"/>
</dbReference>
<evidence type="ECO:0000313" key="3">
    <source>
        <dbReference type="Proteomes" id="UP000630142"/>
    </source>
</evidence>
<dbReference type="Pfam" id="PF13467">
    <property type="entry name" value="RHH_4"/>
    <property type="match status" value="1"/>
</dbReference>
<evidence type="ECO:0000313" key="2">
    <source>
        <dbReference type="EMBL" id="GHD10789.1"/>
    </source>
</evidence>
<proteinExistence type="predicted"/>
<accession>A0A8J3GL82</accession>
<dbReference type="Gene3D" id="1.10.3990.20">
    <property type="entry name" value="protein bp1543"/>
    <property type="match status" value="1"/>
</dbReference>
<dbReference type="EMBL" id="BMZQ01000001">
    <property type="protein sequence ID" value="GHD10789.1"/>
    <property type="molecule type" value="Genomic_DNA"/>
</dbReference>
<dbReference type="InterPro" id="IPR027373">
    <property type="entry name" value="RHH_dom"/>
</dbReference>
<sequence length="75" mass="8070">MSGVLKRSVTIGGHRTSFSLETAFHTELERIAAKRATSMSALIAEIDAARDPATNLSSAIRLFVLADLKAQVEQV</sequence>
<evidence type="ECO:0000259" key="1">
    <source>
        <dbReference type="Pfam" id="PF13467"/>
    </source>
</evidence>
<protein>
    <submittedName>
        <fullName evidence="2">Aryl-sulfate sulfotransferase</fullName>
    </submittedName>
</protein>
<feature type="domain" description="Ribbon-helix-helix" evidence="1">
    <location>
        <begin position="6"/>
        <end position="67"/>
    </location>
</feature>
<gene>
    <name evidence="2" type="ORF">GCM10016234_13160</name>
</gene>
<dbReference type="Proteomes" id="UP000630142">
    <property type="component" value="Unassembled WGS sequence"/>
</dbReference>
<dbReference type="AlphaFoldDB" id="A0A8J3GL82"/>
<reference evidence="2" key="1">
    <citation type="journal article" date="2014" name="Int. J. Syst. Evol. Microbiol.">
        <title>Complete genome sequence of Corynebacterium casei LMG S-19264T (=DSM 44701T), isolated from a smear-ripened cheese.</title>
        <authorList>
            <consortium name="US DOE Joint Genome Institute (JGI-PGF)"/>
            <person name="Walter F."/>
            <person name="Albersmeier A."/>
            <person name="Kalinowski J."/>
            <person name="Ruckert C."/>
        </authorList>
    </citation>
    <scope>NUCLEOTIDE SEQUENCE</scope>
    <source>
        <strain evidence="2">KCTC 42249</strain>
    </source>
</reference>
<name>A0A8J3GL82_9HYPH</name>